<feature type="compositionally biased region" description="Basic residues" evidence="5">
    <location>
        <begin position="227"/>
        <end position="255"/>
    </location>
</feature>
<dbReference type="PROSITE" id="PS50199">
    <property type="entry name" value="ZF_RANBP2_2"/>
    <property type="match status" value="1"/>
</dbReference>
<feature type="compositionally biased region" description="Basic and acidic residues" evidence="5">
    <location>
        <begin position="144"/>
        <end position="168"/>
    </location>
</feature>
<comment type="caution">
    <text evidence="7">The sequence shown here is derived from an EMBL/GenBank/DDBJ whole genome shotgun (WGS) entry which is preliminary data.</text>
</comment>
<feature type="compositionally biased region" description="Basic residues" evidence="5">
    <location>
        <begin position="265"/>
        <end position="276"/>
    </location>
</feature>
<feature type="compositionally biased region" description="Basic residues" evidence="5">
    <location>
        <begin position="179"/>
        <end position="220"/>
    </location>
</feature>
<reference evidence="7 8" key="1">
    <citation type="submission" date="2023-04" db="EMBL/GenBank/DDBJ databases">
        <title>Genome of Basidiobolus ranarum AG-B5.</title>
        <authorList>
            <person name="Stajich J.E."/>
            <person name="Carter-House D."/>
            <person name="Gryganskyi A."/>
        </authorList>
    </citation>
    <scope>NUCLEOTIDE SEQUENCE [LARGE SCALE GENOMIC DNA]</scope>
    <source>
        <strain evidence="7 8">AG-B5</strain>
    </source>
</reference>
<feature type="domain" description="RanBP2-type" evidence="6">
    <location>
        <begin position="20"/>
        <end position="49"/>
    </location>
</feature>
<feature type="compositionally biased region" description="Basic and acidic residues" evidence="5">
    <location>
        <begin position="66"/>
        <end position="79"/>
    </location>
</feature>
<evidence type="ECO:0000256" key="1">
    <source>
        <dbReference type="ARBA" id="ARBA00022723"/>
    </source>
</evidence>
<proteinExistence type="predicted"/>
<keyword evidence="3" id="KW-0862">Zinc</keyword>
<dbReference type="EMBL" id="JASJQH010000424">
    <property type="protein sequence ID" value="KAK9764465.1"/>
    <property type="molecule type" value="Genomic_DNA"/>
</dbReference>
<keyword evidence="8" id="KW-1185">Reference proteome</keyword>
<evidence type="ECO:0000313" key="8">
    <source>
        <dbReference type="Proteomes" id="UP001479436"/>
    </source>
</evidence>
<feature type="compositionally biased region" description="Polar residues" evidence="5">
    <location>
        <begin position="134"/>
        <end position="143"/>
    </location>
</feature>
<dbReference type="Gene3D" id="4.10.1060.10">
    <property type="entry name" value="Zinc finger, RanBP2-type"/>
    <property type="match status" value="1"/>
</dbReference>
<keyword evidence="1" id="KW-0479">Metal-binding</keyword>
<sequence length="276" mass="32415">MSTRSSKNEELDTKSNGLFSEKDWKCNLCGNINWAKRSHCNLCNASKPGFTQSTGSREGRGGGYMERPERIEYKSSRDDSEWDDFGRRKKKKNTIVEKETFKSTNKEDIEEDEDGEDDGRWDAWNDILQDEAKPSQTSKVSSTSKERENLRSSDDNSRKSSRETDMKPSKSRYSSGYHSRSRSPAHRRRRSRSRSRSQSPQRRRRSRSRSRSRSPYRSRHSTSYSRQRGRSRSRSPHYNSSRRRGNSRSRSRSKTPTKYSNQHKSSTRNRTSNHRY</sequence>
<feature type="compositionally biased region" description="Polar residues" evidence="5">
    <location>
        <begin position="45"/>
        <end position="56"/>
    </location>
</feature>
<evidence type="ECO:0000256" key="2">
    <source>
        <dbReference type="ARBA" id="ARBA00022771"/>
    </source>
</evidence>
<keyword evidence="2 4" id="KW-0863">Zinc-finger</keyword>
<dbReference type="SUPFAM" id="SSF90209">
    <property type="entry name" value="Ran binding protein zinc finger-like"/>
    <property type="match status" value="1"/>
</dbReference>
<dbReference type="PANTHER" id="PTHR12999:SF17">
    <property type="entry name" value="ZINC FINGER RAN-BINDING DOMAIN-CONTAINING PROTEIN 2"/>
    <property type="match status" value="1"/>
</dbReference>
<feature type="region of interest" description="Disordered" evidence="5">
    <location>
        <begin position="45"/>
        <end position="276"/>
    </location>
</feature>
<evidence type="ECO:0000256" key="4">
    <source>
        <dbReference type="PROSITE-ProRule" id="PRU00322"/>
    </source>
</evidence>
<name>A0ABR2WSI7_9FUNG</name>
<evidence type="ECO:0000313" key="7">
    <source>
        <dbReference type="EMBL" id="KAK9764465.1"/>
    </source>
</evidence>
<evidence type="ECO:0000259" key="6">
    <source>
        <dbReference type="PROSITE" id="PS50199"/>
    </source>
</evidence>
<feature type="compositionally biased region" description="Basic and acidic residues" evidence="5">
    <location>
        <begin position="94"/>
        <end position="107"/>
    </location>
</feature>
<dbReference type="PROSITE" id="PS01358">
    <property type="entry name" value="ZF_RANBP2_1"/>
    <property type="match status" value="1"/>
</dbReference>
<gene>
    <name evidence="7" type="ORF">K7432_008007</name>
</gene>
<dbReference type="InterPro" id="IPR001876">
    <property type="entry name" value="Znf_RanBP2"/>
</dbReference>
<dbReference type="InterPro" id="IPR036443">
    <property type="entry name" value="Znf_RanBP2_sf"/>
</dbReference>
<feature type="compositionally biased region" description="Acidic residues" evidence="5">
    <location>
        <begin position="108"/>
        <end position="117"/>
    </location>
</feature>
<evidence type="ECO:0000256" key="5">
    <source>
        <dbReference type="SAM" id="MobiDB-lite"/>
    </source>
</evidence>
<evidence type="ECO:0000256" key="3">
    <source>
        <dbReference type="ARBA" id="ARBA00022833"/>
    </source>
</evidence>
<dbReference type="Proteomes" id="UP001479436">
    <property type="component" value="Unassembled WGS sequence"/>
</dbReference>
<dbReference type="SMART" id="SM00547">
    <property type="entry name" value="ZnF_RBZ"/>
    <property type="match status" value="1"/>
</dbReference>
<organism evidence="7 8">
    <name type="scientific">Basidiobolus ranarum</name>
    <dbReference type="NCBI Taxonomy" id="34480"/>
    <lineage>
        <taxon>Eukaryota</taxon>
        <taxon>Fungi</taxon>
        <taxon>Fungi incertae sedis</taxon>
        <taxon>Zoopagomycota</taxon>
        <taxon>Entomophthoromycotina</taxon>
        <taxon>Basidiobolomycetes</taxon>
        <taxon>Basidiobolales</taxon>
        <taxon>Basidiobolaceae</taxon>
        <taxon>Basidiobolus</taxon>
    </lineage>
</organism>
<dbReference type="PANTHER" id="PTHR12999">
    <property type="entry name" value="ZINC FINGER RAN-BINDING DOMAIN-CONTAINING PROTEIN 2 ZRANB2-RELATED"/>
    <property type="match status" value="1"/>
</dbReference>
<accession>A0ABR2WSI7</accession>
<protein>
    <recommendedName>
        <fullName evidence="6">RanBP2-type domain-containing protein</fullName>
    </recommendedName>
</protein>